<evidence type="ECO:0000256" key="8">
    <source>
        <dbReference type="SAM" id="MobiDB-lite"/>
    </source>
</evidence>
<name>A0A0C5IA53_9VIRU</name>
<evidence type="ECO:0000256" key="5">
    <source>
        <dbReference type="ARBA" id="ARBA00022561"/>
    </source>
</evidence>
<evidence type="ECO:0000256" key="2">
    <source>
        <dbReference type="ARBA" id="ARBA00006131"/>
    </source>
</evidence>
<evidence type="ECO:0000256" key="1">
    <source>
        <dbReference type="ARBA" id="ARBA00004328"/>
    </source>
</evidence>
<evidence type="ECO:0000256" key="3">
    <source>
        <dbReference type="ARBA" id="ARBA00018091"/>
    </source>
</evidence>
<keyword evidence="5 7" id="KW-0167">Capsid protein</keyword>
<feature type="region of interest" description="Disordered" evidence="8">
    <location>
        <begin position="376"/>
        <end position="402"/>
    </location>
</feature>
<keyword evidence="6 7" id="KW-0946">Virion</keyword>
<dbReference type="EMBL" id="KP296836">
    <property type="protein sequence ID" value="AJP36549.1"/>
    <property type="molecule type" value="Genomic_DNA"/>
</dbReference>
<dbReference type="Pfam" id="PF02956">
    <property type="entry name" value="TT_ORF1"/>
    <property type="match status" value="1"/>
</dbReference>
<evidence type="ECO:0000256" key="6">
    <source>
        <dbReference type="ARBA" id="ARBA00022844"/>
    </source>
</evidence>
<reference evidence="9" key="1">
    <citation type="journal article" date="2015" name="J. Virol.">
        <title>Local Virus Extinctions following a Host Population Bottleneck.</title>
        <authorList>
            <person name="Kapusinszky B."/>
            <person name="Mulvaney U."/>
            <person name="Jasinska A.J."/>
            <person name="Deng X."/>
            <person name="Freimer N."/>
            <person name="Delwart E."/>
        </authorList>
    </citation>
    <scope>NUCLEOTIDE SEQUENCE</scope>
    <source>
        <strain evidence="9">VWP00457.3</strain>
    </source>
</reference>
<organism evidence="9">
    <name type="scientific">Simian torque teno virus</name>
    <dbReference type="NCBI Taxonomy" id="1619217"/>
    <lineage>
        <taxon>Viruses</taxon>
        <taxon>Monodnaviria</taxon>
        <taxon>Shotokuvirae</taxon>
        <taxon>Commensaviricota</taxon>
        <taxon>Cardeaviricetes</taxon>
        <taxon>Sanitavirales</taxon>
        <taxon>Anelloviridae</taxon>
        <taxon>Alphatorquevirus</taxon>
    </lineage>
</organism>
<comment type="similarity">
    <text evidence="2 7">Belongs to the anelloviridae capsid protein family.</text>
</comment>
<comment type="function">
    <text evidence="7">Self-assembles to form an icosahedral capsid.</text>
</comment>
<protein>
    <recommendedName>
        <fullName evidence="3 7">Capsid protein</fullName>
    </recommendedName>
</protein>
<evidence type="ECO:0000256" key="7">
    <source>
        <dbReference type="RuleBase" id="RU361230"/>
    </source>
</evidence>
<feature type="non-terminal residue" evidence="9">
    <location>
        <position position="1"/>
    </location>
</feature>
<sequence>MRPNAKTPCLTIYAISKTNSCYSNLSILPDSKADRETIYDNLLKDPQHTYNRTTEQISTHLMRGQDKGNIQGTTNTSKTKYKEAWWDKSDYDKIIANHKALRNNELKMIQEFRQKSLKLTTAKADSDSTMTLSYGIYGPTFLSPYPHYPEQSVCYSKVRYNPYLDKGKGNKIWIESLTKKECSYNTQAQCLIDGAPLWLAFYGYCDWCNKYLRNQQVYWNYRVCCICPYTLPQLYDPNNPTRGWVILHSNFMEGKMPSGDTYVPLRLRDQWYPMMFHQEPIIEEIAASGPFSARDHEDLSWDISFGYNFKFFLGGNLLYQKQVGDPCKEPTHALPAPGGGEFAREIQITDPGKVGATYQFHPWDLRRGLFSSSSLKRVRQDSEDDEYLSPPDKYPKTDPPTAYRGLEELCTSALRGLLQETDSRPPSRLEEETTQEEEALQLQLLRELQQQREQQKQLRVGLRGLVQELFKHQRGLGVDPYLR</sequence>
<accession>A0A0C5IA53</accession>
<dbReference type="InterPro" id="IPR004219">
    <property type="entry name" value="TTvirus_Unk"/>
</dbReference>
<keyword evidence="4 7" id="KW-1140">T=1 icosahedral capsid protein</keyword>
<dbReference type="GO" id="GO:0039615">
    <property type="term" value="C:T=1 icosahedral viral capsid"/>
    <property type="evidence" value="ECO:0007669"/>
    <property type="project" value="UniProtKB-UniRule"/>
</dbReference>
<feature type="non-terminal residue" evidence="9">
    <location>
        <position position="483"/>
    </location>
</feature>
<comment type="subcellular location">
    <subcellularLocation>
        <location evidence="1 7">Virion</location>
    </subcellularLocation>
</comment>
<evidence type="ECO:0000313" key="9">
    <source>
        <dbReference type="EMBL" id="AJP36549.1"/>
    </source>
</evidence>
<evidence type="ECO:0000256" key="4">
    <source>
        <dbReference type="ARBA" id="ARBA00022431"/>
    </source>
</evidence>
<proteinExistence type="inferred from homology"/>